<dbReference type="GO" id="GO:0022857">
    <property type="term" value="F:transmembrane transporter activity"/>
    <property type="evidence" value="ECO:0007669"/>
    <property type="project" value="InterPro"/>
</dbReference>
<feature type="transmembrane region" description="Helical" evidence="1">
    <location>
        <begin position="87"/>
        <end position="107"/>
    </location>
</feature>
<evidence type="ECO:0000313" key="2">
    <source>
        <dbReference type="EMBL" id="PFX14174.1"/>
    </source>
</evidence>
<feature type="transmembrane region" description="Helical" evidence="1">
    <location>
        <begin position="6"/>
        <end position="21"/>
    </location>
</feature>
<proteinExistence type="predicted"/>
<feature type="transmembrane region" description="Helical" evidence="1">
    <location>
        <begin position="119"/>
        <end position="139"/>
    </location>
</feature>
<dbReference type="Gene3D" id="1.20.1250.20">
    <property type="entry name" value="MFS general substrate transporter like domains"/>
    <property type="match status" value="1"/>
</dbReference>
<dbReference type="InterPro" id="IPR011701">
    <property type="entry name" value="MFS"/>
</dbReference>
<dbReference type="OrthoDB" id="5980446at2759"/>
<feature type="transmembrane region" description="Helical" evidence="1">
    <location>
        <begin position="145"/>
        <end position="168"/>
    </location>
</feature>
<protein>
    <submittedName>
        <fullName evidence="2">Monocarboxylate transporter 10</fullName>
    </submittedName>
</protein>
<sequence>MRGMAGLFLMCGLCSVVYLPINKAKESHEQNLDNIGTVKKKEFELHVLKNRKFLVFCTANTLVMFGYYTPVIHIIKHCQQELKIPEQQSYILFTYLAGASVISRLVFCKLGDFQCVNRLFLYQVSVVIYGICVLLLPFVKTFNSLVVIHVVFGLMDGGAMGQFSLLILGCVGQRKVNQGCGYAMFSIGFGVGTGPPLAGYVADESGSYAMAFYLSGVVLIVGAAITLLMKFVKQPAVTEDLEEVKVQEIGLLIVEKVTVL</sequence>
<evidence type="ECO:0000256" key="1">
    <source>
        <dbReference type="SAM" id="Phobius"/>
    </source>
</evidence>
<reference evidence="3" key="1">
    <citation type="journal article" date="2017" name="bioRxiv">
        <title>Comparative analysis of the genomes of Stylophora pistillata and Acropora digitifera provides evidence for extensive differences between species of corals.</title>
        <authorList>
            <person name="Voolstra C.R."/>
            <person name="Li Y."/>
            <person name="Liew Y.J."/>
            <person name="Baumgarten S."/>
            <person name="Zoccola D."/>
            <person name="Flot J.-F."/>
            <person name="Tambutte S."/>
            <person name="Allemand D."/>
            <person name="Aranda M."/>
        </authorList>
    </citation>
    <scope>NUCLEOTIDE SEQUENCE [LARGE SCALE GENOMIC DNA]</scope>
</reference>
<dbReference type="AlphaFoldDB" id="A0A2B4R753"/>
<evidence type="ECO:0000313" key="3">
    <source>
        <dbReference type="Proteomes" id="UP000225706"/>
    </source>
</evidence>
<accession>A0A2B4R753</accession>
<name>A0A2B4R753_STYPI</name>
<organism evidence="2 3">
    <name type="scientific">Stylophora pistillata</name>
    <name type="common">Smooth cauliflower coral</name>
    <dbReference type="NCBI Taxonomy" id="50429"/>
    <lineage>
        <taxon>Eukaryota</taxon>
        <taxon>Metazoa</taxon>
        <taxon>Cnidaria</taxon>
        <taxon>Anthozoa</taxon>
        <taxon>Hexacorallia</taxon>
        <taxon>Scleractinia</taxon>
        <taxon>Astrocoeniina</taxon>
        <taxon>Pocilloporidae</taxon>
        <taxon>Stylophora</taxon>
    </lineage>
</organism>
<dbReference type="Proteomes" id="UP000225706">
    <property type="component" value="Unassembled WGS sequence"/>
</dbReference>
<dbReference type="SUPFAM" id="SSF103473">
    <property type="entry name" value="MFS general substrate transporter"/>
    <property type="match status" value="1"/>
</dbReference>
<keyword evidence="3" id="KW-1185">Reference proteome</keyword>
<keyword evidence="1" id="KW-0812">Transmembrane</keyword>
<feature type="transmembrane region" description="Helical" evidence="1">
    <location>
        <begin position="180"/>
        <end position="202"/>
    </location>
</feature>
<dbReference type="PANTHER" id="PTHR11360:SF251">
    <property type="entry name" value="MAJOR FACILITATOR SUPERFAMILY (MFS) PROFILE DOMAIN-CONTAINING PROTEIN"/>
    <property type="match status" value="1"/>
</dbReference>
<feature type="transmembrane region" description="Helical" evidence="1">
    <location>
        <begin position="53"/>
        <end position="75"/>
    </location>
</feature>
<gene>
    <name evidence="2" type="primary">Slc16a10</name>
    <name evidence="2" type="ORF">AWC38_SpisGene21694</name>
</gene>
<dbReference type="Pfam" id="PF07690">
    <property type="entry name" value="MFS_1"/>
    <property type="match status" value="1"/>
</dbReference>
<keyword evidence="1" id="KW-0472">Membrane</keyword>
<comment type="caution">
    <text evidence="2">The sequence shown here is derived from an EMBL/GenBank/DDBJ whole genome shotgun (WGS) entry which is preliminary data.</text>
</comment>
<dbReference type="InterPro" id="IPR050327">
    <property type="entry name" value="Proton-linked_MCT"/>
</dbReference>
<dbReference type="PANTHER" id="PTHR11360">
    <property type="entry name" value="MONOCARBOXYLATE TRANSPORTER"/>
    <property type="match status" value="1"/>
</dbReference>
<dbReference type="InterPro" id="IPR036259">
    <property type="entry name" value="MFS_trans_sf"/>
</dbReference>
<feature type="transmembrane region" description="Helical" evidence="1">
    <location>
        <begin position="208"/>
        <end position="229"/>
    </location>
</feature>
<dbReference type="EMBL" id="LSMT01000826">
    <property type="protein sequence ID" value="PFX14174.1"/>
    <property type="molecule type" value="Genomic_DNA"/>
</dbReference>
<keyword evidence="1" id="KW-1133">Transmembrane helix</keyword>